<sequence>MYNFDLVYEIILGNSEISLKLIDWFVTKYSKKYNIIFGNNFNVYEEYRFEIRTHKKEYFDIYCRKHKGIFYVDYNNQIKLSIGQINFFNWCLKNDIINYIKNNQSDIIQDMNFI</sequence>
<reference evidence="1 2" key="1">
    <citation type="submission" date="2012-10" db="EMBL/GenBank/DDBJ databases">
        <title>Complete genome sequence of Moumouvirus goulette.</title>
        <authorList>
            <person name="Fournous G."/>
            <person name="Bougalmi M."/>
            <person name="Colson P."/>
        </authorList>
    </citation>
    <scope>NUCLEOTIDE SEQUENCE [LARGE SCALE GENOMIC DNA]</scope>
</reference>
<evidence type="ECO:0000313" key="1">
    <source>
        <dbReference type="EMBL" id="AGF85657.1"/>
    </source>
</evidence>
<gene>
    <name evidence="1" type="ORF">glt_00852</name>
</gene>
<dbReference type="Proteomes" id="UP000241071">
    <property type="component" value="Segment"/>
</dbReference>
<keyword evidence="2" id="KW-1185">Reference proteome</keyword>
<dbReference type="EMBL" id="KC008572">
    <property type="protein sequence ID" value="AGF85657.1"/>
    <property type="molecule type" value="Genomic_DNA"/>
</dbReference>
<evidence type="ECO:0000313" key="2">
    <source>
        <dbReference type="Proteomes" id="UP000241071"/>
    </source>
</evidence>
<organism evidence="1 2">
    <name type="scientific">Moumouvirus goulette</name>
    <dbReference type="NCBI Taxonomy" id="1247379"/>
    <lineage>
        <taxon>Viruses</taxon>
        <taxon>Varidnaviria</taxon>
        <taxon>Bamfordvirae</taxon>
        <taxon>Nucleocytoviricota</taxon>
        <taxon>Megaviricetes</taxon>
        <taxon>Imitervirales</taxon>
        <taxon>Mimiviridae</taxon>
        <taxon>Megamimivirinae</taxon>
        <taxon>Moumouvirus</taxon>
        <taxon>Moumouvirus goulettemassiliense</taxon>
    </lineage>
</organism>
<dbReference type="InterPro" id="IPR055621">
    <property type="entry name" value="DUF7197"/>
</dbReference>
<name>M1PXZ6_9VIRU</name>
<protein>
    <submittedName>
        <fullName evidence="1">Uncharacterized protein</fullName>
    </submittedName>
</protein>
<accession>M1PXZ6</accession>
<dbReference type="Pfam" id="PF23827">
    <property type="entry name" value="DUF7197"/>
    <property type="match status" value="1"/>
</dbReference>
<proteinExistence type="predicted"/>